<dbReference type="STRING" id="154538.A0A1M2V2R1"/>
<gene>
    <name evidence="2" type="ORF">TRAPUB_7666</name>
</gene>
<evidence type="ECO:0000313" key="3">
    <source>
        <dbReference type="Proteomes" id="UP000184267"/>
    </source>
</evidence>
<accession>A0A1M2V2R1</accession>
<dbReference type="AlphaFoldDB" id="A0A1M2V2R1"/>
<dbReference type="EMBL" id="MNAD01001715">
    <property type="protein sequence ID" value="OJT01889.1"/>
    <property type="molecule type" value="Genomic_DNA"/>
</dbReference>
<sequence>MSEQPSGSAGASGSGSGSNPPKAIASLAKKQSDVTRLGTQKLKFVPTLPARRVKE</sequence>
<dbReference type="OrthoDB" id="2766044at2759"/>
<evidence type="ECO:0000313" key="2">
    <source>
        <dbReference type="EMBL" id="OJT01889.1"/>
    </source>
</evidence>
<name>A0A1M2V2R1_TRAPU</name>
<proteinExistence type="predicted"/>
<organism evidence="2 3">
    <name type="scientific">Trametes pubescens</name>
    <name type="common">White-rot fungus</name>
    <dbReference type="NCBI Taxonomy" id="154538"/>
    <lineage>
        <taxon>Eukaryota</taxon>
        <taxon>Fungi</taxon>
        <taxon>Dikarya</taxon>
        <taxon>Basidiomycota</taxon>
        <taxon>Agaricomycotina</taxon>
        <taxon>Agaricomycetes</taxon>
        <taxon>Polyporales</taxon>
        <taxon>Polyporaceae</taxon>
        <taxon>Trametes</taxon>
    </lineage>
</organism>
<protein>
    <submittedName>
        <fullName evidence="2">Uncharacterized protein</fullName>
    </submittedName>
</protein>
<comment type="caution">
    <text evidence="2">The sequence shown here is derived from an EMBL/GenBank/DDBJ whole genome shotgun (WGS) entry which is preliminary data.</text>
</comment>
<feature type="region of interest" description="Disordered" evidence="1">
    <location>
        <begin position="1"/>
        <end position="32"/>
    </location>
</feature>
<keyword evidence="3" id="KW-1185">Reference proteome</keyword>
<evidence type="ECO:0000256" key="1">
    <source>
        <dbReference type="SAM" id="MobiDB-lite"/>
    </source>
</evidence>
<reference evidence="2 3" key="1">
    <citation type="submission" date="2016-10" db="EMBL/GenBank/DDBJ databases">
        <title>Genome sequence of the basidiomycete white-rot fungus Trametes pubescens.</title>
        <authorList>
            <person name="Makela M.R."/>
            <person name="Granchi Z."/>
            <person name="Peng M."/>
            <person name="De Vries R.P."/>
            <person name="Grigoriev I."/>
            <person name="Riley R."/>
            <person name="Hilden K."/>
        </authorList>
    </citation>
    <scope>NUCLEOTIDE SEQUENCE [LARGE SCALE GENOMIC DNA]</scope>
    <source>
        <strain evidence="2 3">FBCC735</strain>
    </source>
</reference>
<dbReference type="Proteomes" id="UP000184267">
    <property type="component" value="Unassembled WGS sequence"/>
</dbReference>